<sequence length="61" mass="6964">MFIDFLLRWLLRLLGGLRTSGKGVALRPPLLATLLSVRMFRVHSSPVIKLITWSLVVPFIF</sequence>
<accession>A0A514DCW5</accession>
<evidence type="ECO:0000313" key="1">
    <source>
        <dbReference type="EMBL" id="QDH91452.1"/>
    </source>
</evidence>
<gene>
    <name evidence="1" type="ORF">H3RhizoLitter14667_000002</name>
</gene>
<dbReference type="EMBL" id="MN036240">
    <property type="protein sequence ID" value="QDH91452.1"/>
    <property type="molecule type" value="Genomic_RNA"/>
</dbReference>
<organism evidence="1">
    <name type="scientific">Leviviridae sp</name>
    <dbReference type="NCBI Taxonomy" id="2027243"/>
    <lineage>
        <taxon>Viruses</taxon>
        <taxon>Riboviria</taxon>
        <taxon>Orthornavirae</taxon>
        <taxon>Lenarviricota</taxon>
        <taxon>Leviviricetes</taxon>
        <taxon>Norzivirales</taxon>
        <taxon>Fiersviridae</taxon>
    </lineage>
</organism>
<reference evidence="1" key="1">
    <citation type="submission" date="2019-05" db="EMBL/GenBank/DDBJ databases">
        <title>Metatranscriptomic reconstruction reveals RNA viruses with the potential to shape carbon cycling in soil.</title>
        <authorList>
            <person name="Starr E.P."/>
            <person name="Nuccio E."/>
            <person name="Pett-Ridge J."/>
            <person name="Banfield J.F."/>
            <person name="Firestone M.K."/>
        </authorList>
    </citation>
    <scope>NUCLEOTIDE SEQUENCE</scope>
    <source>
        <strain evidence="1">H3_Rhizo_Litter_14_scaffold_667</strain>
    </source>
</reference>
<name>A0A514DCW5_9VIRU</name>
<protein>
    <submittedName>
        <fullName evidence="1">Uncharacterized protein</fullName>
    </submittedName>
</protein>
<proteinExistence type="predicted"/>